<dbReference type="AlphaFoldDB" id="A0AB39UY12"/>
<protein>
    <recommendedName>
        <fullName evidence="10">Type II secretion system protein M</fullName>
        <shortName evidence="10">T2SS protein M</shortName>
    </recommendedName>
    <alternativeName>
        <fullName evidence="10">General secretion pathway protein M</fullName>
    </alternativeName>
</protein>
<evidence type="ECO:0000313" key="12">
    <source>
        <dbReference type="EMBL" id="XDT73043.1"/>
    </source>
</evidence>
<keyword evidence="5 10" id="KW-0997">Cell inner membrane</keyword>
<evidence type="ECO:0000256" key="4">
    <source>
        <dbReference type="ARBA" id="ARBA00022475"/>
    </source>
</evidence>
<gene>
    <name evidence="12" type="ORF">AAIA72_03390</name>
</gene>
<dbReference type="Gene3D" id="3.30.1360.100">
    <property type="entry name" value="General secretion pathway protein M, EpsM"/>
    <property type="match status" value="1"/>
</dbReference>
<dbReference type="PIRSF" id="PIRSF006291">
    <property type="entry name" value="GspM"/>
    <property type="match status" value="1"/>
</dbReference>
<evidence type="ECO:0000256" key="1">
    <source>
        <dbReference type="ARBA" id="ARBA00004377"/>
    </source>
</evidence>
<evidence type="ECO:0000256" key="9">
    <source>
        <dbReference type="ARBA" id="ARBA00023136"/>
    </source>
</evidence>
<comment type="similarity">
    <text evidence="2 10">Belongs to the GSP M family.</text>
</comment>
<keyword evidence="7 10" id="KW-0653">Protein transport</keyword>
<evidence type="ECO:0000256" key="6">
    <source>
        <dbReference type="ARBA" id="ARBA00022692"/>
    </source>
</evidence>
<evidence type="ECO:0000256" key="10">
    <source>
        <dbReference type="PIRNR" id="PIRNR006291"/>
    </source>
</evidence>
<name>A0AB39UY12_9GAMM</name>
<dbReference type="SUPFAM" id="SSF103054">
    <property type="entry name" value="General secretion pathway protein M, EpsM"/>
    <property type="match status" value="1"/>
</dbReference>
<dbReference type="RefSeq" id="WP_369602044.1">
    <property type="nucleotide sequence ID" value="NZ_CP154858.1"/>
</dbReference>
<dbReference type="GO" id="GO:0005886">
    <property type="term" value="C:plasma membrane"/>
    <property type="evidence" value="ECO:0007669"/>
    <property type="project" value="UniProtKB-SubCell"/>
</dbReference>
<comment type="function">
    <text evidence="10">Inner membrane component of the type II secretion system required for the energy-dependent secretion of extracellular factors such as proteases and toxins from the periplasm.</text>
</comment>
<evidence type="ECO:0000256" key="11">
    <source>
        <dbReference type="SAM" id="Phobius"/>
    </source>
</evidence>
<dbReference type="GO" id="GO:0015627">
    <property type="term" value="C:type II protein secretion system complex"/>
    <property type="evidence" value="ECO:0007669"/>
    <property type="project" value="InterPro"/>
</dbReference>
<keyword evidence="6 11" id="KW-0812">Transmembrane</keyword>
<evidence type="ECO:0000256" key="7">
    <source>
        <dbReference type="ARBA" id="ARBA00022927"/>
    </source>
</evidence>
<dbReference type="InterPro" id="IPR007690">
    <property type="entry name" value="T2SS_GspM"/>
</dbReference>
<accession>A0AB39UY12</accession>
<dbReference type="EMBL" id="CP154858">
    <property type="protein sequence ID" value="XDT73043.1"/>
    <property type="molecule type" value="Genomic_DNA"/>
</dbReference>
<dbReference type="Pfam" id="PF04612">
    <property type="entry name" value="T2SSM"/>
    <property type="match status" value="1"/>
</dbReference>
<evidence type="ECO:0000256" key="8">
    <source>
        <dbReference type="ARBA" id="ARBA00022989"/>
    </source>
</evidence>
<keyword evidence="9 10" id="KW-0472">Membrane</keyword>
<dbReference type="InterPro" id="IPR023229">
    <property type="entry name" value="T2SS_M_periplasmic_sf"/>
</dbReference>
<reference evidence="12" key="1">
    <citation type="submission" date="2024-05" db="EMBL/GenBank/DDBJ databases">
        <title>Genome sequencing of novel strain.</title>
        <authorList>
            <person name="Ganbat D."/>
            <person name="Ganbat S."/>
            <person name="Lee S.-J."/>
        </authorList>
    </citation>
    <scope>NUCLEOTIDE SEQUENCE</scope>
    <source>
        <strain evidence="12">SMD15-11</strain>
    </source>
</reference>
<proteinExistence type="inferred from homology"/>
<keyword evidence="8 11" id="KW-1133">Transmembrane helix</keyword>
<dbReference type="KEGG" id="tcd:AAIA72_03390"/>
<keyword evidence="4 10" id="KW-1003">Cell membrane</keyword>
<dbReference type="GO" id="GO:0015628">
    <property type="term" value="P:protein secretion by the type II secretion system"/>
    <property type="evidence" value="ECO:0007669"/>
    <property type="project" value="InterPro"/>
</dbReference>
<evidence type="ECO:0000256" key="5">
    <source>
        <dbReference type="ARBA" id="ARBA00022519"/>
    </source>
</evidence>
<evidence type="ECO:0000256" key="2">
    <source>
        <dbReference type="ARBA" id="ARBA00010637"/>
    </source>
</evidence>
<comment type="subcellular location">
    <subcellularLocation>
        <location evidence="1">Cell inner membrane</location>
        <topology evidence="1">Single-pass membrane protein</topology>
    </subcellularLocation>
</comment>
<sequence>MALVPENIRISLSRKWQSLPQRDQNALLVLGVALALFIAVFGIWRPAAQFAESARADAEQARADYIWMKEREALVRALRQSGSSQANGRVLTIVNQEAGRYGIELKRFEPRGENRLNVWLESIPFDKVVLWLSQLGKQGIQVRQISVDQAGQPGLVNVRLSLER</sequence>
<feature type="transmembrane region" description="Helical" evidence="11">
    <location>
        <begin position="26"/>
        <end position="44"/>
    </location>
</feature>
<evidence type="ECO:0000256" key="3">
    <source>
        <dbReference type="ARBA" id="ARBA00022448"/>
    </source>
</evidence>
<organism evidence="12">
    <name type="scientific">Thermohahella caldifontis</name>
    <dbReference type="NCBI Taxonomy" id="3142973"/>
    <lineage>
        <taxon>Bacteria</taxon>
        <taxon>Pseudomonadati</taxon>
        <taxon>Pseudomonadota</taxon>
        <taxon>Gammaproteobacteria</taxon>
        <taxon>Oceanospirillales</taxon>
        <taxon>Hahellaceae</taxon>
        <taxon>Thermohahella</taxon>
    </lineage>
</organism>
<keyword evidence="3 10" id="KW-0813">Transport</keyword>